<dbReference type="PANTHER" id="PTHR11054">
    <property type="entry name" value="6-PHOSPHOGLUCONOLACTONASE"/>
    <property type="match status" value="1"/>
</dbReference>
<dbReference type="Proteomes" id="UP000535511">
    <property type="component" value="Unassembled WGS sequence"/>
</dbReference>
<dbReference type="InterPro" id="IPR037171">
    <property type="entry name" value="NagB/RpiA_transferase-like"/>
</dbReference>
<keyword evidence="7 10" id="KW-0378">Hydrolase</keyword>
<evidence type="ECO:0000256" key="7">
    <source>
        <dbReference type="RuleBase" id="RU365095"/>
    </source>
</evidence>
<dbReference type="UniPathway" id="UPA00115">
    <property type="reaction ID" value="UER00409"/>
</dbReference>
<dbReference type="InterPro" id="IPR005900">
    <property type="entry name" value="6-phosphogluconolactonase_DevB"/>
</dbReference>
<comment type="similarity">
    <text evidence="4 7">Belongs to the glucosamine/galactosamine-6-phosphate isomerase family. 6-phosphogluconolactonase subfamily.</text>
</comment>
<reference evidence="10 11" key="1">
    <citation type="submission" date="2020-07" db="EMBL/GenBank/DDBJ databases">
        <title>Sequencing the genomes of 1000 actinobacteria strains.</title>
        <authorList>
            <person name="Klenk H.-P."/>
        </authorList>
    </citation>
    <scope>NUCLEOTIDE SEQUENCE [LARGE SCALE GENOMIC DNA]</scope>
    <source>
        <strain evidence="10 11">DSM 21350</strain>
    </source>
</reference>
<comment type="pathway">
    <text evidence="3 7">Carbohydrate degradation; pentose phosphate pathway; D-ribulose 5-phosphate from D-glucose 6-phosphate (oxidative stage): step 2/3.</text>
</comment>
<dbReference type="GO" id="GO:0006098">
    <property type="term" value="P:pentose-phosphate shunt"/>
    <property type="evidence" value="ECO:0007669"/>
    <property type="project" value="UniProtKB-UniPathway"/>
</dbReference>
<dbReference type="EMBL" id="JACCBG010000001">
    <property type="protein sequence ID" value="NYD41723.1"/>
    <property type="molecule type" value="Genomic_DNA"/>
</dbReference>
<evidence type="ECO:0000313" key="11">
    <source>
        <dbReference type="Proteomes" id="UP000535511"/>
    </source>
</evidence>
<dbReference type="AlphaFoldDB" id="A0A7Y9JAU5"/>
<dbReference type="GO" id="GO:0017057">
    <property type="term" value="F:6-phosphogluconolactonase activity"/>
    <property type="evidence" value="ECO:0007669"/>
    <property type="project" value="UniProtKB-UniRule"/>
</dbReference>
<dbReference type="NCBIfam" id="TIGR01198">
    <property type="entry name" value="pgl"/>
    <property type="match status" value="1"/>
</dbReference>
<dbReference type="SUPFAM" id="SSF100950">
    <property type="entry name" value="NagB/RpiA/CoA transferase-like"/>
    <property type="match status" value="1"/>
</dbReference>
<evidence type="ECO:0000313" key="10">
    <source>
        <dbReference type="EMBL" id="NYD41723.1"/>
    </source>
</evidence>
<dbReference type="GO" id="GO:0005975">
    <property type="term" value="P:carbohydrate metabolic process"/>
    <property type="evidence" value="ECO:0007669"/>
    <property type="project" value="UniProtKB-UniRule"/>
</dbReference>
<evidence type="ECO:0000259" key="9">
    <source>
        <dbReference type="Pfam" id="PF01182"/>
    </source>
</evidence>
<feature type="compositionally biased region" description="Basic and acidic residues" evidence="8">
    <location>
        <begin position="14"/>
        <end position="23"/>
    </location>
</feature>
<comment type="function">
    <text evidence="2 7">Hydrolysis of 6-phosphogluconolactone to 6-phosphogluconate.</text>
</comment>
<dbReference type="RefSeq" id="WP_179663432.1">
    <property type="nucleotide sequence ID" value="NZ_JACCBG010000001.1"/>
</dbReference>
<dbReference type="InterPro" id="IPR006148">
    <property type="entry name" value="Glc/Gal-6P_isomerase"/>
</dbReference>
<comment type="catalytic activity">
    <reaction evidence="1 7">
        <text>6-phospho-D-glucono-1,5-lactone + H2O = 6-phospho-D-gluconate + H(+)</text>
        <dbReference type="Rhea" id="RHEA:12556"/>
        <dbReference type="ChEBI" id="CHEBI:15377"/>
        <dbReference type="ChEBI" id="CHEBI:15378"/>
        <dbReference type="ChEBI" id="CHEBI:57955"/>
        <dbReference type="ChEBI" id="CHEBI:58759"/>
        <dbReference type="EC" id="3.1.1.31"/>
    </reaction>
</comment>
<dbReference type="Pfam" id="PF01182">
    <property type="entry name" value="Glucosamine_iso"/>
    <property type="match status" value="1"/>
</dbReference>
<organism evidence="10 11">
    <name type="scientific">Nocardioides panaciterrulae</name>
    <dbReference type="NCBI Taxonomy" id="661492"/>
    <lineage>
        <taxon>Bacteria</taxon>
        <taxon>Bacillati</taxon>
        <taxon>Actinomycetota</taxon>
        <taxon>Actinomycetes</taxon>
        <taxon>Propionibacteriales</taxon>
        <taxon>Nocardioidaceae</taxon>
        <taxon>Nocardioides</taxon>
    </lineage>
</organism>
<gene>
    <name evidence="7" type="primary">pgl</name>
    <name evidence="10" type="ORF">BJZ21_001806</name>
</gene>
<evidence type="ECO:0000256" key="6">
    <source>
        <dbReference type="ARBA" id="ARBA00020337"/>
    </source>
</evidence>
<sequence length="257" mass="26986">MTPPPTATVPGGRPEPRPEPRVEVHEDARALATSVAGELLSRLADAQSAGRVPQIALTGGSIADAVHAEVARLSPASGVDWARVVVWWGDERFVAPDDEDRNALQARRAFLDAVGVEAAHVHEMASTADADDVHAAAAAYSADLREHGSGEFDVMMLGVGPDGHVASLFPHHAELDVDDRIVLGVLDSPKPPPLRVSLTLPALNRARSVWFLVSGDAKADAVARALGTSDVHETPAAGVHGSEETLWFLDRAAASAL</sequence>
<evidence type="ECO:0000256" key="5">
    <source>
        <dbReference type="ARBA" id="ARBA00013198"/>
    </source>
</evidence>
<evidence type="ECO:0000256" key="3">
    <source>
        <dbReference type="ARBA" id="ARBA00004961"/>
    </source>
</evidence>
<keyword evidence="11" id="KW-1185">Reference proteome</keyword>
<protein>
    <recommendedName>
        <fullName evidence="6 7">6-phosphogluconolactonase</fullName>
        <shortName evidence="7">6PGL</shortName>
        <ecNumber evidence="5 7">3.1.1.31</ecNumber>
    </recommendedName>
</protein>
<proteinExistence type="inferred from homology"/>
<evidence type="ECO:0000256" key="8">
    <source>
        <dbReference type="SAM" id="MobiDB-lite"/>
    </source>
</evidence>
<accession>A0A7Y9JAU5</accession>
<feature type="region of interest" description="Disordered" evidence="8">
    <location>
        <begin position="1"/>
        <end position="23"/>
    </location>
</feature>
<dbReference type="CDD" id="cd01400">
    <property type="entry name" value="6PGL"/>
    <property type="match status" value="1"/>
</dbReference>
<evidence type="ECO:0000256" key="4">
    <source>
        <dbReference type="ARBA" id="ARBA00010662"/>
    </source>
</evidence>
<evidence type="ECO:0000256" key="2">
    <source>
        <dbReference type="ARBA" id="ARBA00002681"/>
    </source>
</evidence>
<dbReference type="Gene3D" id="3.40.50.1360">
    <property type="match status" value="1"/>
</dbReference>
<dbReference type="EC" id="3.1.1.31" evidence="5 7"/>
<name>A0A7Y9JAU5_9ACTN</name>
<comment type="caution">
    <text evidence="10">The sequence shown here is derived from an EMBL/GenBank/DDBJ whole genome shotgun (WGS) entry which is preliminary data.</text>
</comment>
<evidence type="ECO:0000256" key="1">
    <source>
        <dbReference type="ARBA" id="ARBA00000832"/>
    </source>
</evidence>
<dbReference type="InterPro" id="IPR039104">
    <property type="entry name" value="6PGL"/>
</dbReference>
<feature type="domain" description="Glucosamine/galactosamine-6-phosphate isomerase" evidence="9">
    <location>
        <begin position="27"/>
        <end position="247"/>
    </location>
</feature>
<dbReference type="PANTHER" id="PTHR11054:SF0">
    <property type="entry name" value="6-PHOSPHOGLUCONOLACTONASE"/>
    <property type="match status" value="1"/>
</dbReference>